<dbReference type="SUPFAM" id="SSF50447">
    <property type="entry name" value="Translation proteins"/>
    <property type="match status" value="1"/>
</dbReference>
<keyword evidence="2 5" id="KW-0690">Ribosome biogenesis</keyword>
<dbReference type="SUPFAM" id="SSF50346">
    <property type="entry name" value="PRC-barrel domain"/>
    <property type="match status" value="1"/>
</dbReference>
<comment type="subunit">
    <text evidence="5">Binds ribosomal protein uS19.</text>
</comment>
<accession>A0A231V2S3</accession>
<evidence type="ECO:0000256" key="4">
    <source>
        <dbReference type="ARBA" id="ARBA00023186"/>
    </source>
</evidence>
<keyword evidence="1 5" id="KW-0963">Cytoplasm</keyword>
<gene>
    <name evidence="5" type="primary">rimM</name>
    <name evidence="8" type="ORF">B7H23_05350</name>
</gene>
<evidence type="ECO:0000256" key="2">
    <source>
        <dbReference type="ARBA" id="ARBA00022517"/>
    </source>
</evidence>
<name>A0A231V2S3_9HYPH</name>
<keyword evidence="9" id="KW-1185">Reference proteome</keyword>
<dbReference type="InterPro" id="IPR011033">
    <property type="entry name" value="PRC_barrel-like_sf"/>
</dbReference>
<evidence type="ECO:0000256" key="1">
    <source>
        <dbReference type="ARBA" id="ARBA00022490"/>
    </source>
</evidence>
<protein>
    <recommendedName>
        <fullName evidence="5">Ribosome maturation factor RimM</fullName>
    </recommendedName>
</protein>
<evidence type="ECO:0000313" key="9">
    <source>
        <dbReference type="Proteomes" id="UP000215405"/>
    </source>
</evidence>
<dbReference type="InterPro" id="IPR011961">
    <property type="entry name" value="RimM"/>
</dbReference>
<keyword evidence="3 5" id="KW-0698">rRNA processing</keyword>
<organism evidence="8 9">
    <name type="scientific">Notoacmeibacter marinus</name>
    <dbReference type="NCBI Taxonomy" id="1876515"/>
    <lineage>
        <taxon>Bacteria</taxon>
        <taxon>Pseudomonadati</taxon>
        <taxon>Pseudomonadota</taxon>
        <taxon>Alphaproteobacteria</taxon>
        <taxon>Hyphomicrobiales</taxon>
        <taxon>Notoacmeibacteraceae</taxon>
        <taxon>Notoacmeibacter</taxon>
    </lineage>
</organism>
<dbReference type="InterPro" id="IPR036976">
    <property type="entry name" value="RimM_N_sf"/>
</dbReference>
<feature type="domain" description="RimM N-terminal" evidence="6">
    <location>
        <begin position="10"/>
        <end position="88"/>
    </location>
</feature>
<evidence type="ECO:0000259" key="6">
    <source>
        <dbReference type="Pfam" id="PF01782"/>
    </source>
</evidence>
<comment type="domain">
    <text evidence="5">The PRC barrel domain binds ribosomal protein uS19.</text>
</comment>
<comment type="similarity">
    <text evidence="5">Belongs to the RimM family.</text>
</comment>
<evidence type="ECO:0000256" key="5">
    <source>
        <dbReference type="HAMAP-Rule" id="MF_00014"/>
    </source>
</evidence>
<reference evidence="9" key="1">
    <citation type="journal article" date="2017" name="Int. J. Syst. Evol. Microbiol.">
        <title>Notoacmeibacter marinus gen. nov., sp. nov., isolated from the gut of a limpet and proposal of Notoacmeibacteraceae fam. nov. in the order Rhizobiales of the class Alphaproteobacteria.</title>
        <authorList>
            <person name="Huang Z."/>
            <person name="Guo F."/>
            <person name="Lai Q."/>
        </authorList>
    </citation>
    <scope>NUCLEOTIDE SEQUENCE [LARGE SCALE GENOMIC DNA]</scope>
    <source>
        <strain evidence="9">XMTR2A4</strain>
    </source>
</reference>
<dbReference type="Gene3D" id="2.40.30.60">
    <property type="entry name" value="RimM"/>
    <property type="match status" value="1"/>
</dbReference>
<dbReference type="GO" id="GO:0043022">
    <property type="term" value="F:ribosome binding"/>
    <property type="evidence" value="ECO:0007669"/>
    <property type="project" value="InterPro"/>
</dbReference>
<dbReference type="GO" id="GO:0006364">
    <property type="term" value="P:rRNA processing"/>
    <property type="evidence" value="ECO:0007669"/>
    <property type="project" value="UniProtKB-UniRule"/>
</dbReference>
<dbReference type="InterPro" id="IPR009000">
    <property type="entry name" value="Transl_B-barrel_sf"/>
</dbReference>
<evidence type="ECO:0000313" key="8">
    <source>
        <dbReference type="EMBL" id="OXT02331.1"/>
    </source>
</evidence>
<dbReference type="GO" id="GO:0005840">
    <property type="term" value="C:ribosome"/>
    <property type="evidence" value="ECO:0007669"/>
    <property type="project" value="InterPro"/>
</dbReference>
<keyword evidence="4 5" id="KW-0143">Chaperone</keyword>
<dbReference type="InterPro" id="IPR002676">
    <property type="entry name" value="RimM_N"/>
</dbReference>
<dbReference type="RefSeq" id="WP_094076287.1">
    <property type="nucleotide sequence ID" value="NZ_NBYO01000001.1"/>
</dbReference>
<evidence type="ECO:0000256" key="3">
    <source>
        <dbReference type="ARBA" id="ARBA00022552"/>
    </source>
</evidence>
<dbReference type="NCBIfam" id="TIGR02273">
    <property type="entry name" value="16S_RimM"/>
    <property type="match status" value="1"/>
</dbReference>
<proteinExistence type="inferred from homology"/>
<comment type="function">
    <text evidence="5">An accessory protein needed during the final step in the assembly of 30S ribosomal subunit, possibly for assembly of the head region. Essential for efficient processing of 16S rRNA. May be needed both before and after RbfA during the maturation of 16S rRNA. It has affinity for free ribosomal 30S subunits but not for 70S ribosomes.</text>
</comment>
<comment type="caution">
    <text evidence="8">The sequence shown here is derived from an EMBL/GenBank/DDBJ whole genome shotgun (WGS) entry which is preliminary data.</text>
</comment>
<comment type="subcellular location">
    <subcellularLocation>
        <location evidence="5">Cytoplasm</location>
    </subcellularLocation>
</comment>
<dbReference type="InterPro" id="IPR056792">
    <property type="entry name" value="PRC_RimM"/>
</dbReference>
<dbReference type="GO" id="GO:0005737">
    <property type="term" value="C:cytoplasm"/>
    <property type="evidence" value="ECO:0007669"/>
    <property type="project" value="UniProtKB-SubCell"/>
</dbReference>
<dbReference type="EMBL" id="NBYO01000001">
    <property type="protein sequence ID" value="OXT02331.1"/>
    <property type="molecule type" value="Genomic_DNA"/>
</dbReference>
<dbReference type="Pfam" id="PF01782">
    <property type="entry name" value="RimM"/>
    <property type="match status" value="1"/>
</dbReference>
<dbReference type="Gene3D" id="2.30.30.240">
    <property type="entry name" value="PRC-barrel domain"/>
    <property type="match status" value="1"/>
</dbReference>
<dbReference type="Proteomes" id="UP000215405">
    <property type="component" value="Unassembled WGS sequence"/>
</dbReference>
<dbReference type="Pfam" id="PF24986">
    <property type="entry name" value="PRC_RimM"/>
    <property type="match status" value="1"/>
</dbReference>
<dbReference type="AlphaFoldDB" id="A0A231V2S3"/>
<feature type="domain" description="Ribosome maturation factor RimM PRC barrel" evidence="7">
    <location>
        <begin position="102"/>
        <end position="166"/>
    </location>
</feature>
<sequence>MAKSDEKQVVVARIGAAHGIRGEVRIKSFTENPADFAAYGPLAAADGRVFEVQSARPQKGMMIARLKGVSTREAAEALNGVELSVPREALGETTEDEFFLADLVGLSAKNSEGTALGKVAAVHDFGAGDILEIRMSDGGSDMVAFTKETVPAIDLDAGTLTLILPEAVSERDEGDDGAVGEP</sequence>
<evidence type="ECO:0000259" key="7">
    <source>
        <dbReference type="Pfam" id="PF24986"/>
    </source>
</evidence>
<dbReference type="PANTHER" id="PTHR33692:SF1">
    <property type="entry name" value="RIBOSOME MATURATION FACTOR RIMM"/>
    <property type="match status" value="1"/>
</dbReference>
<dbReference type="PANTHER" id="PTHR33692">
    <property type="entry name" value="RIBOSOME MATURATION FACTOR RIMM"/>
    <property type="match status" value="1"/>
</dbReference>
<dbReference type="HAMAP" id="MF_00014">
    <property type="entry name" value="Ribosome_mat_RimM"/>
    <property type="match status" value="1"/>
</dbReference>
<dbReference type="GO" id="GO:0042274">
    <property type="term" value="P:ribosomal small subunit biogenesis"/>
    <property type="evidence" value="ECO:0007669"/>
    <property type="project" value="UniProtKB-UniRule"/>
</dbReference>